<protein>
    <submittedName>
        <fullName evidence="2">Uncharacterized protein</fullName>
    </submittedName>
</protein>
<organism evidence="2 3">
    <name type="scientific">Zizania palustris</name>
    <name type="common">Northern wild rice</name>
    <dbReference type="NCBI Taxonomy" id="103762"/>
    <lineage>
        <taxon>Eukaryota</taxon>
        <taxon>Viridiplantae</taxon>
        <taxon>Streptophyta</taxon>
        <taxon>Embryophyta</taxon>
        <taxon>Tracheophyta</taxon>
        <taxon>Spermatophyta</taxon>
        <taxon>Magnoliopsida</taxon>
        <taxon>Liliopsida</taxon>
        <taxon>Poales</taxon>
        <taxon>Poaceae</taxon>
        <taxon>BOP clade</taxon>
        <taxon>Oryzoideae</taxon>
        <taxon>Oryzeae</taxon>
        <taxon>Zizaniinae</taxon>
        <taxon>Zizania</taxon>
    </lineage>
</organism>
<feature type="compositionally biased region" description="Polar residues" evidence="1">
    <location>
        <begin position="26"/>
        <end position="38"/>
    </location>
</feature>
<dbReference type="Proteomes" id="UP000729402">
    <property type="component" value="Unassembled WGS sequence"/>
</dbReference>
<evidence type="ECO:0000313" key="3">
    <source>
        <dbReference type="Proteomes" id="UP000729402"/>
    </source>
</evidence>
<gene>
    <name evidence="2" type="ORF">GUJ93_ZPchr0008g13004</name>
</gene>
<evidence type="ECO:0000313" key="2">
    <source>
        <dbReference type="EMBL" id="KAG8047836.1"/>
    </source>
</evidence>
<accession>A0A8J5V584</accession>
<dbReference type="EMBL" id="JAAALK010000290">
    <property type="protein sequence ID" value="KAG8047836.1"/>
    <property type="molecule type" value="Genomic_DNA"/>
</dbReference>
<reference evidence="2" key="1">
    <citation type="journal article" date="2021" name="bioRxiv">
        <title>Whole Genome Assembly and Annotation of Northern Wild Rice, Zizania palustris L., Supports a Whole Genome Duplication in the Zizania Genus.</title>
        <authorList>
            <person name="Haas M."/>
            <person name="Kono T."/>
            <person name="Macchietto M."/>
            <person name="Millas R."/>
            <person name="McGilp L."/>
            <person name="Shao M."/>
            <person name="Duquette J."/>
            <person name="Hirsch C.N."/>
            <person name="Kimball J."/>
        </authorList>
    </citation>
    <scope>NUCLEOTIDE SEQUENCE</scope>
    <source>
        <tissue evidence="2">Fresh leaf tissue</tissue>
    </source>
</reference>
<reference evidence="2" key="2">
    <citation type="submission" date="2021-02" db="EMBL/GenBank/DDBJ databases">
        <authorList>
            <person name="Kimball J.A."/>
            <person name="Haas M.W."/>
            <person name="Macchietto M."/>
            <person name="Kono T."/>
            <person name="Duquette J."/>
            <person name="Shao M."/>
        </authorList>
    </citation>
    <scope>NUCLEOTIDE SEQUENCE</scope>
    <source>
        <tissue evidence="2">Fresh leaf tissue</tissue>
    </source>
</reference>
<keyword evidence="3" id="KW-1185">Reference proteome</keyword>
<sequence>MQKDYAALSSIAHLYMFVKLSDIQPDGSNVVVQDNTATGKEKMDEDNRGDPHNQGSEESDQGDKKLIELQMQNSTNM</sequence>
<proteinExistence type="predicted"/>
<evidence type="ECO:0000256" key="1">
    <source>
        <dbReference type="SAM" id="MobiDB-lite"/>
    </source>
</evidence>
<name>A0A8J5V584_ZIZPA</name>
<comment type="caution">
    <text evidence="2">The sequence shown here is derived from an EMBL/GenBank/DDBJ whole genome shotgun (WGS) entry which is preliminary data.</text>
</comment>
<feature type="region of interest" description="Disordered" evidence="1">
    <location>
        <begin position="26"/>
        <end position="66"/>
    </location>
</feature>
<feature type="compositionally biased region" description="Basic and acidic residues" evidence="1">
    <location>
        <begin position="39"/>
        <end position="51"/>
    </location>
</feature>
<dbReference type="AlphaFoldDB" id="A0A8J5V584"/>